<accession>A0ABW4C5C3</accession>
<dbReference type="InterPro" id="IPR038750">
    <property type="entry name" value="YczE/YyaS-like"/>
</dbReference>
<gene>
    <name evidence="2" type="ORF">ACFQ5L_11710</name>
</gene>
<keyword evidence="3" id="KW-1185">Reference proteome</keyword>
<protein>
    <submittedName>
        <fullName evidence="2">YitT family protein</fullName>
    </submittedName>
</protein>
<feature type="transmembrane region" description="Helical" evidence="1">
    <location>
        <begin position="112"/>
        <end position="132"/>
    </location>
</feature>
<sequence length="227" mass="25343">MTHLVDFRQRFWFLVFSILLNSAGNALTIATNLGSAVWTGSSVNLANWIHIPLGTTLLLYGIVVTVLNQLMLGHFDRRRFISNLLYILPFSYLVEFIGYFWSWVGIPNLPLVVRLIINLLGLLSVAAAVSIYQRCNLIQHPNDDLSYILRFRFLHGSAIIAQWTSYLPPVIITILAFIATGQLHAIGIGTLFALLAQGAIMGWSDTHVFPSLKHHVDVPKVSSHHAS</sequence>
<dbReference type="PANTHER" id="PTHR40078:SF1">
    <property type="entry name" value="INTEGRAL MEMBRANE PROTEIN"/>
    <property type="match status" value="1"/>
</dbReference>
<feature type="transmembrane region" description="Helical" evidence="1">
    <location>
        <begin position="51"/>
        <end position="72"/>
    </location>
</feature>
<feature type="transmembrane region" description="Helical" evidence="1">
    <location>
        <begin position="185"/>
        <end position="203"/>
    </location>
</feature>
<dbReference type="Proteomes" id="UP001597188">
    <property type="component" value="Unassembled WGS sequence"/>
</dbReference>
<keyword evidence="1" id="KW-1133">Transmembrane helix</keyword>
<reference evidence="3" key="1">
    <citation type="journal article" date="2019" name="Int. J. Syst. Evol. Microbiol.">
        <title>The Global Catalogue of Microorganisms (GCM) 10K type strain sequencing project: providing services to taxonomists for standard genome sequencing and annotation.</title>
        <authorList>
            <consortium name="The Broad Institute Genomics Platform"/>
            <consortium name="The Broad Institute Genome Sequencing Center for Infectious Disease"/>
            <person name="Wu L."/>
            <person name="Ma J."/>
        </authorList>
    </citation>
    <scope>NUCLEOTIDE SEQUENCE [LARGE SCALE GENOMIC DNA]</scope>
    <source>
        <strain evidence="3">CCM 8931</strain>
    </source>
</reference>
<proteinExistence type="predicted"/>
<dbReference type="EMBL" id="JBHTOJ010000043">
    <property type="protein sequence ID" value="MFD1421604.1"/>
    <property type="molecule type" value="Genomic_DNA"/>
</dbReference>
<dbReference type="PANTHER" id="PTHR40078">
    <property type="entry name" value="INTEGRAL MEMBRANE PROTEIN-RELATED"/>
    <property type="match status" value="1"/>
</dbReference>
<comment type="caution">
    <text evidence="2">The sequence shown here is derived from an EMBL/GenBank/DDBJ whole genome shotgun (WGS) entry which is preliminary data.</text>
</comment>
<evidence type="ECO:0000313" key="3">
    <source>
        <dbReference type="Proteomes" id="UP001597188"/>
    </source>
</evidence>
<dbReference type="RefSeq" id="WP_137635765.1">
    <property type="nucleotide sequence ID" value="NZ_BJDL01000026.1"/>
</dbReference>
<evidence type="ECO:0000313" key="2">
    <source>
        <dbReference type="EMBL" id="MFD1421604.1"/>
    </source>
</evidence>
<organism evidence="2 3">
    <name type="scientific">Lactiplantibacillus songbeiensis</name>
    <dbReference type="NCBI Taxonomy" id="2559920"/>
    <lineage>
        <taxon>Bacteria</taxon>
        <taxon>Bacillati</taxon>
        <taxon>Bacillota</taxon>
        <taxon>Bacilli</taxon>
        <taxon>Lactobacillales</taxon>
        <taxon>Lactobacillaceae</taxon>
        <taxon>Lactiplantibacillus</taxon>
    </lineage>
</organism>
<keyword evidence="1" id="KW-0812">Transmembrane</keyword>
<feature type="transmembrane region" description="Helical" evidence="1">
    <location>
        <begin position="153"/>
        <end position="179"/>
    </location>
</feature>
<feature type="transmembrane region" description="Helical" evidence="1">
    <location>
        <begin position="84"/>
        <end position="106"/>
    </location>
</feature>
<keyword evidence="1" id="KW-0472">Membrane</keyword>
<feature type="transmembrane region" description="Helical" evidence="1">
    <location>
        <begin position="12"/>
        <end position="31"/>
    </location>
</feature>
<dbReference type="Pfam" id="PF19700">
    <property type="entry name" value="DUF6198"/>
    <property type="match status" value="1"/>
</dbReference>
<evidence type="ECO:0000256" key="1">
    <source>
        <dbReference type="SAM" id="Phobius"/>
    </source>
</evidence>
<name>A0ABW4C5C3_9LACO</name>